<dbReference type="PANTHER" id="PTHR36179:SF2">
    <property type="entry name" value="LUD DOMAIN-CONTAINING PROTEIN"/>
    <property type="match status" value="1"/>
</dbReference>
<dbReference type="InterPro" id="IPR003741">
    <property type="entry name" value="LUD_dom"/>
</dbReference>
<comment type="caution">
    <text evidence="2">The sequence shown here is derived from an EMBL/GenBank/DDBJ whole genome shotgun (WGS) entry which is preliminary data.</text>
</comment>
<reference evidence="2 3" key="1">
    <citation type="submission" date="2019-08" db="EMBL/GenBank/DDBJ databases">
        <title>In-depth cultivation of the pig gut microbiome towards novel bacterial diversity and tailored functional studies.</title>
        <authorList>
            <person name="Wylensek D."/>
            <person name="Hitch T.C.A."/>
            <person name="Clavel T."/>
        </authorList>
    </citation>
    <scope>NUCLEOTIDE SEQUENCE [LARGE SCALE GENOMIC DNA]</scope>
    <source>
        <strain evidence="2 3">BSM-383-APC-4H</strain>
    </source>
</reference>
<dbReference type="PANTHER" id="PTHR36179">
    <property type="entry name" value="LUD_DOM DOMAIN-CONTAINING PROTEIN"/>
    <property type="match status" value="1"/>
</dbReference>
<evidence type="ECO:0000313" key="2">
    <source>
        <dbReference type="EMBL" id="MSU81836.1"/>
    </source>
</evidence>
<dbReference type="EMBL" id="VULP01000008">
    <property type="protein sequence ID" value="MSU81836.1"/>
    <property type="molecule type" value="Genomic_DNA"/>
</dbReference>
<dbReference type="InterPro" id="IPR037171">
    <property type="entry name" value="NagB/RpiA_transferase-like"/>
</dbReference>
<proteinExistence type="predicted"/>
<dbReference type="InterPro" id="IPR009501">
    <property type="entry name" value="UCP020269"/>
</dbReference>
<dbReference type="PIRSF" id="PIRSF020269">
    <property type="entry name" value="DUF1121"/>
    <property type="match status" value="1"/>
</dbReference>
<dbReference type="Pfam" id="PF02589">
    <property type="entry name" value="LUD_dom"/>
    <property type="match status" value="1"/>
</dbReference>
<evidence type="ECO:0000313" key="3">
    <source>
        <dbReference type="Proteomes" id="UP000433359"/>
    </source>
</evidence>
<organism evidence="2 3">
    <name type="scientific">Anaerobutyricum soehngenii</name>
    <dbReference type="NCBI Taxonomy" id="105843"/>
    <lineage>
        <taxon>Bacteria</taxon>
        <taxon>Bacillati</taxon>
        <taxon>Bacillota</taxon>
        <taxon>Clostridia</taxon>
        <taxon>Lachnospirales</taxon>
        <taxon>Lachnospiraceae</taxon>
        <taxon>Anaerobutyricum</taxon>
    </lineage>
</organism>
<accession>A0A6N7Y0S1</accession>
<dbReference type="SUPFAM" id="SSF100950">
    <property type="entry name" value="NagB/RpiA/CoA transferase-like"/>
    <property type="match status" value="1"/>
</dbReference>
<name>A0A6N7Y0S1_9FIRM</name>
<dbReference type="Proteomes" id="UP000433359">
    <property type="component" value="Unassembled WGS sequence"/>
</dbReference>
<sequence>MTMTPKQKAWAIQAEHVIKQMERRHFNAYYCSTKEEALSKALSIIEKGSVIASGGSATIEEVGLLNYIKTHSEEYTFIDRSIAKNEEEKRQIHAKAILSDYYLMSTNAFTMDGQLVNIDGNGNRVSALCYGPKHVVIITGMNKLTPSVEDAYKRIRQDACPPNCVRLGLPTPCSKTGVCGDCMSASSICDLFVTTRMSRYPDRIHIIMVGEELGY</sequence>
<dbReference type="AlphaFoldDB" id="A0A6N7Y0S1"/>
<gene>
    <name evidence="2" type="ORF">FYJ25_05535</name>
</gene>
<protein>
    <submittedName>
        <fullName evidence="2">Lactate utilization protein</fullName>
    </submittedName>
</protein>
<evidence type="ECO:0000259" key="1">
    <source>
        <dbReference type="Pfam" id="PF02589"/>
    </source>
</evidence>
<feature type="domain" description="LUD" evidence="1">
    <location>
        <begin position="15"/>
        <end position="209"/>
    </location>
</feature>